<gene>
    <name evidence="10" type="primary">FRK</name>
</gene>
<keyword evidence="11" id="KW-1185">Reference proteome</keyword>
<organism evidence="10 11">
    <name type="scientific">Crocodylus porosus</name>
    <name type="common">Saltwater crocodile</name>
    <name type="synonym">Estuarine crocodile</name>
    <dbReference type="NCBI Taxonomy" id="8502"/>
    <lineage>
        <taxon>Eukaryota</taxon>
        <taxon>Metazoa</taxon>
        <taxon>Chordata</taxon>
        <taxon>Craniata</taxon>
        <taxon>Vertebrata</taxon>
        <taxon>Euteleostomi</taxon>
        <taxon>Archelosauria</taxon>
        <taxon>Archosauria</taxon>
        <taxon>Crocodylia</taxon>
        <taxon>Longirostres</taxon>
        <taxon>Crocodylidae</taxon>
        <taxon>Crocodylus</taxon>
    </lineage>
</organism>
<keyword evidence="2" id="KW-0808">Transferase</keyword>
<dbReference type="InterPro" id="IPR001245">
    <property type="entry name" value="Ser-Thr/Tyr_kinase_cat_dom"/>
</dbReference>
<keyword evidence="7" id="KW-0829">Tyrosine-protein kinase</keyword>
<dbReference type="InterPro" id="IPR008266">
    <property type="entry name" value="Tyr_kinase_AS"/>
</dbReference>
<dbReference type="GeneTree" id="ENSGT00940000156987"/>
<dbReference type="GO" id="GO:0004714">
    <property type="term" value="F:transmembrane receptor protein tyrosine kinase activity"/>
    <property type="evidence" value="ECO:0007669"/>
    <property type="project" value="TreeGrafter"/>
</dbReference>
<dbReference type="InterPro" id="IPR020635">
    <property type="entry name" value="Tyr_kinase_cat_dom"/>
</dbReference>
<evidence type="ECO:0000256" key="2">
    <source>
        <dbReference type="ARBA" id="ARBA00022679"/>
    </source>
</evidence>
<dbReference type="InterPro" id="IPR050122">
    <property type="entry name" value="RTK"/>
</dbReference>
<protein>
    <recommendedName>
        <fullName evidence="1">non-specific protein-tyrosine kinase</fullName>
        <ecNumber evidence="1">2.7.10.2</ecNumber>
    </recommendedName>
</protein>
<dbReference type="InterPro" id="IPR000719">
    <property type="entry name" value="Prot_kinase_dom"/>
</dbReference>
<keyword evidence="6" id="KW-0727">SH2 domain</keyword>
<dbReference type="AlphaFoldDB" id="A0A7M4E5F7"/>
<accession>A0A7M4E5F7</accession>
<dbReference type="Gene3D" id="1.10.510.10">
    <property type="entry name" value="Transferase(Phosphotransferase) domain 1"/>
    <property type="match status" value="1"/>
</dbReference>
<dbReference type="GO" id="GO:0004715">
    <property type="term" value="F:non-membrane spanning protein tyrosine kinase activity"/>
    <property type="evidence" value="ECO:0007669"/>
    <property type="project" value="UniProtKB-EC"/>
</dbReference>
<evidence type="ECO:0000313" key="11">
    <source>
        <dbReference type="Proteomes" id="UP000594220"/>
    </source>
</evidence>
<evidence type="ECO:0000256" key="5">
    <source>
        <dbReference type="ARBA" id="ARBA00022840"/>
    </source>
</evidence>
<dbReference type="PANTHER" id="PTHR24416">
    <property type="entry name" value="TYROSINE-PROTEIN KINASE RECEPTOR"/>
    <property type="match status" value="1"/>
</dbReference>
<dbReference type="EC" id="2.7.10.2" evidence="1"/>
<evidence type="ECO:0000256" key="6">
    <source>
        <dbReference type="ARBA" id="ARBA00022999"/>
    </source>
</evidence>
<dbReference type="Pfam" id="PF07714">
    <property type="entry name" value="PK_Tyr_Ser-Thr"/>
    <property type="match status" value="1"/>
</dbReference>
<evidence type="ECO:0000256" key="4">
    <source>
        <dbReference type="ARBA" id="ARBA00022777"/>
    </source>
</evidence>
<proteinExistence type="predicted"/>
<evidence type="ECO:0000256" key="1">
    <source>
        <dbReference type="ARBA" id="ARBA00011903"/>
    </source>
</evidence>
<dbReference type="PROSITE" id="PS50011">
    <property type="entry name" value="PROTEIN_KINASE_DOM"/>
    <property type="match status" value="1"/>
</dbReference>
<feature type="domain" description="Protein kinase" evidence="9">
    <location>
        <begin position="1"/>
        <end position="168"/>
    </location>
</feature>
<reference evidence="10" key="1">
    <citation type="submission" date="2025-08" db="UniProtKB">
        <authorList>
            <consortium name="Ensembl"/>
        </authorList>
    </citation>
    <scope>IDENTIFICATION</scope>
</reference>
<keyword evidence="3" id="KW-0547">Nucleotide-binding</keyword>
<dbReference type="FunFam" id="1.10.510.10:FF:000318">
    <property type="entry name" value="Tyrosine-protein kinase"/>
    <property type="match status" value="1"/>
</dbReference>
<evidence type="ECO:0000256" key="8">
    <source>
        <dbReference type="ARBA" id="ARBA00023170"/>
    </source>
</evidence>
<dbReference type="Ensembl" id="ENSCPRT00005005500.1">
    <property type="protein sequence ID" value="ENSCPRP00005004690.1"/>
    <property type="gene ID" value="ENSCPRG00005003403.1"/>
</dbReference>
<dbReference type="SMART" id="SM00219">
    <property type="entry name" value="TyrKc"/>
    <property type="match status" value="1"/>
</dbReference>
<keyword evidence="4" id="KW-0418">Kinase</keyword>
<dbReference type="GO" id="GO:0005524">
    <property type="term" value="F:ATP binding"/>
    <property type="evidence" value="ECO:0007669"/>
    <property type="project" value="UniProtKB-KW"/>
</dbReference>
<reference evidence="10" key="2">
    <citation type="submission" date="2025-09" db="UniProtKB">
        <authorList>
            <consortium name="Ensembl"/>
        </authorList>
    </citation>
    <scope>IDENTIFICATION</scope>
</reference>
<evidence type="ECO:0000313" key="10">
    <source>
        <dbReference type="Ensembl" id="ENSCPRP00005004690.1"/>
    </source>
</evidence>
<dbReference type="Proteomes" id="UP000594220">
    <property type="component" value="Unplaced"/>
</dbReference>
<evidence type="ECO:0000256" key="7">
    <source>
        <dbReference type="ARBA" id="ARBA00023137"/>
    </source>
</evidence>
<dbReference type="PANTHER" id="PTHR24416:SF611">
    <property type="entry name" value="TYROSINE-PROTEIN KINASE TRANSMEMBRANE RECEPTOR ROR"/>
    <property type="match status" value="1"/>
</dbReference>
<sequence length="183" mass="21181">MLYQKTQHLHRFSTSAGLFDMAAQVASGMAYLESQNYIHRDLAARNVLVGEHSVYKVADFGLARVGNENIYEAKHETKLPVKWTAPEAIRSNKFSIKSDVWSFGILLFEIMTYGKMPYPDSTTELGYRLPKPQDCPQQFYNIMQKCWNADPKERPTFETLHWQLEDYFEVESESYTDASVFVT</sequence>
<dbReference type="InterPro" id="IPR011009">
    <property type="entry name" value="Kinase-like_dom_sf"/>
</dbReference>
<dbReference type="SUPFAM" id="SSF56112">
    <property type="entry name" value="Protein kinase-like (PK-like)"/>
    <property type="match status" value="1"/>
</dbReference>
<evidence type="ECO:0000259" key="9">
    <source>
        <dbReference type="PROSITE" id="PS50011"/>
    </source>
</evidence>
<dbReference type="GO" id="GO:0043235">
    <property type="term" value="C:receptor complex"/>
    <property type="evidence" value="ECO:0007669"/>
    <property type="project" value="TreeGrafter"/>
</dbReference>
<keyword evidence="8" id="KW-0675">Receptor</keyword>
<keyword evidence="5" id="KW-0067">ATP-binding</keyword>
<dbReference type="PRINTS" id="PR00109">
    <property type="entry name" value="TYRKINASE"/>
</dbReference>
<name>A0A7M4E5F7_CROPO</name>
<dbReference type="GO" id="GO:0007169">
    <property type="term" value="P:cell surface receptor protein tyrosine kinase signaling pathway"/>
    <property type="evidence" value="ECO:0007669"/>
    <property type="project" value="TreeGrafter"/>
</dbReference>
<evidence type="ECO:0000256" key="3">
    <source>
        <dbReference type="ARBA" id="ARBA00022741"/>
    </source>
</evidence>
<dbReference type="GO" id="GO:0005886">
    <property type="term" value="C:plasma membrane"/>
    <property type="evidence" value="ECO:0007669"/>
    <property type="project" value="TreeGrafter"/>
</dbReference>
<dbReference type="PROSITE" id="PS00109">
    <property type="entry name" value="PROTEIN_KINASE_TYR"/>
    <property type="match status" value="1"/>
</dbReference>